<dbReference type="Proteomes" id="UP000261540">
    <property type="component" value="Unplaced"/>
</dbReference>
<dbReference type="SUPFAM" id="SSF48371">
    <property type="entry name" value="ARM repeat"/>
    <property type="match status" value="1"/>
</dbReference>
<dbReference type="GO" id="GO:0005737">
    <property type="term" value="C:cytoplasm"/>
    <property type="evidence" value="ECO:0007669"/>
    <property type="project" value="TreeGrafter"/>
</dbReference>
<reference evidence="3" key="1">
    <citation type="submission" date="2025-08" db="UniProtKB">
        <authorList>
            <consortium name="Ensembl"/>
        </authorList>
    </citation>
    <scope>IDENTIFICATION</scope>
</reference>
<dbReference type="GO" id="GO:0070286">
    <property type="term" value="P:axonemal dynein complex assembly"/>
    <property type="evidence" value="ECO:0007669"/>
    <property type="project" value="TreeGrafter"/>
</dbReference>
<dbReference type="SUPFAM" id="SSF48452">
    <property type="entry name" value="TPR-like"/>
    <property type="match status" value="1"/>
</dbReference>
<feature type="compositionally biased region" description="Polar residues" evidence="2">
    <location>
        <begin position="70"/>
        <end position="80"/>
    </location>
</feature>
<reference evidence="3" key="2">
    <citation type="submission" date="2025-09" db="UniProtKB">
        <authorList>
            <consortium name="Ensembl"/>
        </authorList>
    </citation>
    <scope>IDENTIFICATION</scope>
</reference>
<evidence type="ECO:0000256" key="1">
    <source>
        <dbReference type="PROSITE-ProRule" id="PRU00339"/>
    </source>
</evidence>
<keyword evidence="1" id="KW-0802">TPR repeat</keyword>
<dbReference type="AlphaFoldDB" id="A0A3B3RQU3"/>
<dbReference type="InterPro" id="IPR019734">
    <property type="entry name" value="TPR_rpt"/>
</dbReference>
<dbReference type="InterPro" id="IPR011990">
    <property type="entry name" value="TPR-like_helical_dom_sf"/>
</dbReference>
<keyword evidence="4" id="KW-1185">Reference proteome</keyword>
<dbReference type="GO" id="GO:0007288">
    <property type="term" value="P:sperm axoneme assembly"/>
    <property type="evidence" value="ECO:0007669"/>
    <property type="project" value="TreeGrafter"/>
</dbReference>
<dbReference type="GO" id="GO:0061371">
    <property type="term" value="P:determination of heart left/right asymmetry"/>
    <property type="evidence" value="ECO:0007669"/>
    <property type="project" value="Ensembl"/>
</dbReference>
<dbReference type="STRING" id="1676925.ENSPKIP00000020190"/>
<dbReference type="Pfam" id="PF13181">
    <property type="entry name" value="TPR_8"/>
    <property type="match status" value="1"/>
</dbReference>
<feature type="region of interest" description="Disordered" evidence="2">
    <location>
        <begin position="1"/>
        <end position="80"/>
    </location>
</feature>
<feature type="repeat" description="TPR" evidence="1">
    <location>
        <begin position="173"/>
        <end position="206"/>
    </location>
</feature>
<dbReference type="SMART" id="SM00028">
    <property type="entry name" value="TPR"/>
    <property type="match status" value="3"/>
</dbReference>
<evidence type="ECO:0000256" key="2">
    <source>
        <dbReference type="SAM" id="MobiDB-lite"/>
    </source>
</evidence>
<name>A0A3B3RQU3_9TELE</name>
<dbReference type="GO" id="GO:0005813">
    <property type="term" value="C:centrosome"/>
    <property type="evidence" value="ECO:0007669"/>
    <property type="project" value="TreeGrafter"/>
</dbReference>
<dbReference type="Gene3D" id="1.25.10.10">
    <property type="entry name" value="Leucine-rich Repeat Variant"/>
    <property type="match status" value="2"/>
</dbReference>
<dbReference type="KEGG" id="pki:111851374"/>
<dbReference type="PROSITE" id="PS50005">
    <property type="entry name" value="TPR"/>
    <property type="match status" value="1"/>
</dbReference>
<organism evidence="3 4">
    <name type="scientific">Paramormyrops kingsleyae</name>
    <dbReference type="NCBI Taxonomy" id="1676925"/>
    <lineage>
        <taxon>Eukaryota</taxon>
        <taxon>Metazoa</taxon>
        <taxon>Chordata</taxon>
        <taxon>Craniata</taxon>
        <taxon>Vertebrata</taxon>
        <taxon>Euteleostomi</taxon>
        <taxon>Actinopterygii</taxon>
        <taxon>Neopterygii</taxon>
        <taxon>Teleostei</taxon>
        <taxon>Osteoglossocephala</taxon>
        <taxon>Osteoglossomorpha</taxon>
        <taxon>Osteoglossiformes</taxon>
        <taxon>Mormyridae</taxon>
        <taxon>Paramormyrops</taxon>
    </lineage>
</organism>
<sequence length="703" mass="77397">MTQAEGAHTPGQRLGDLMKELSSSDVERQEKAVQKADRLMSAWEDSDPGRTRRNHTVINSSPSPHPTAQEHPSNYSDLTSESFMKVLEMDSEDRRKRRKENEKIANAFKVKGNEAFAQGDYEAAVQQYTAGLNALRDMEVLYTNRAQAFIKLRKYKEAISDSEWALKCNEKSIKAFVLMGRAHTALQEYTEARLCYQRVLDIEPGRAAMIKEYLTRVDLQEKSDGQEREARVELGQGTERASAVRELLKKMEKPDKAALYYCGGLEALTDAVADSTGQTLFRLHNGFSVVDSNGTVRSCLSQDAGGAFTAQLRVSVLRLWRRVCQDNEENQQVLIDRPSSGRCIVDLLASGNATVQTECLALLQLYIHTQHGRHLTIAHLNLHKLVENLWTCLSALPSLEAKALEVLQGLAVERRFQIQMRDNFTKLFVPTLVYQLRNINTTNQNSLARVILIVGSMAADDVICKETAGLQECWDAFAVAMEQASGAEHRETLCTLSLLIMKLSASASSAIQQEFAVRAGRVCLRLLNDPEGSIITRAVGLLSVLLPCSPVAIQEAAEAGLVKKMLRILKAPNMGLTRTRCSMKTLAVCTGASRQARAELLCLDKRLGVLRKLLSNSDEVVAGNAALCLGHCVGERGVARALLDSDVLPLLLRLAGGDAGGEGVQRNAAVALGKLCVSEPRHTVKLRELHGLEILHSCMKLVA</sequence>
<proteinExistence type="predicted"/>
<dbReference type="PANTHER" id="PTHR46540">
    <property type="entry name" value="TETRATRICOPEPTIDE REPEAT PROTEIN 12"/>
    <property type="match status" value="1"/>
</dbReference>
<protein>
    <submittedName>
        <fullName evidence="3">Tetratricopeptide repeat domain 12</fullName>
    </submittedName>
</protein>
<accession>A0A3B3RQU3</accession>
<dbReference type="OrthoDB" id="629492at2759"/>
<dbReference type="InterPro" id="IPR016024">
    <property type="entry name" value="ARM-type_fold"/>
</dbReference>
<evidence type="ECO:0000313" key="3">
    <source>
        <dbReference type="Ensembl" id="ENSPKIP00000020190.1"/>
    </source>
</evidence>
<dbReference type="GeneTree" id="ENSGT00940000164257"/>
<dbReference type="Gene3D" id="1.25.40.10">
    <property type="entry name" value="Tetratricopeptide repeat domain"/>
    <property type="match status" value="1"/>
</dbReference>
<dbReference type="Ensembl" id="ENSPKIT00000000804.1">
    <property type="protein sequence ID" value="ENSPKIP00000020190.1"/>
    <property type="gene ID" value="ENSPKIG00000005060.1"/>
</dbReference>
<dbReference type="PANTHER" id="PTHR46540:SF1">
    <property type="entry name" value="TETRATRICOPEPTIDE REPEAT PROTEIN 12"/>
    <property type="match status" value="1"/>
</dbReference>
<evidence type="ECO:0000313" key="4">
    <source>
        <dbReference type="Proteomes" id="UP000261540"/>
    </source>
</evidence>
<dbReference type="InterPro" id="IPR043195">
    <property type="entry name" value="TTC12"/>
</dbReference>
<dbReference type="InterPro" id="IPR011989">
    <property type="entry name" value="ARM-like"/>
</dbReference>
<feature type="compositionally biased region" description="Basic and acidic residues" evidence="2">
    <location>
        <begin position="25"/>
        <end position="38"/>
    </location>
</feature>